<name>A0ABY6GU27_9GAMM</name>
<dbReference type="RefSeq" id="WP_262598366.1">
    <property type="nucleotide sequence ID" value="NZ_CP103300.1"/>
</dbReference>
<dbReference type="PROSITE" id="PS50088">
    <property type="entry name" value="ANK_REPEAT"/>
    <property type="match status" value="1"/>
</dbReference>
<feature type="repeat" description="ANK" evidence="1">
    <location>
        <begin position="10"/>
        <end position="42"/>
    </location>
</feature>
<gene>
    <name evidence="3" type="ORF">NX720_25230</name>
</gene>
<dbReference type="Gene3D" id="1.25.40.20">
    <property type="entry name" value="Ankyrin repeat-containing domain"/>
    <property type="match status" value="1"/>
</dbReference>
<protein>
    <recommendedName>
        <fullName evidence="5">Ankyrin repeat protein</fullName>
    </recommendedName>
</protein>
<evidence type="ECO:0000256" key="1">
    <source>
        <dbReference type="PROSITE-ProRule" id="PRU00023"/>
    </source>
</evidence>
<accession>A0ABY6GU27</accession>
<reference evidence="3" key="1">
    <citation type="submission" date="2022-10" db="EMBL/GenBank/DDBJ databases">
        <title>Completed Genome Sequence of two octocoral isolated bacterium, Endozoicomonas euniceicola EF212T and Endozoicomonas gorgoniicola PS125T.</title>
        <authorList>
            <person name="Chiou Y.-J."/>
            <person name="Chen Y.-H."/>
        </authorList>
    </citation>
    <scope>NUCLEOTIDE SEQUENCE</scope>
    <source>
        <strain evidence="3">EF212</strain>
    </source>
</reference>
<evidence type="ECO:0000313" key="3">
    <source>
        <dbReference type="EMBL" id="UYM16067.1"/>
    </source>
</evidence>
<evidence type="ECO:0008006" key="5">
    <source>
        <dbReference type="Google" id="ProtNLM"/>
    </source>
</evidence>
<proteinExistence type="predicted"/>
<dbReference type="InterPro" id="IPR002110">
    <property type="entry name" value="Ankyrin_rpt"/>
</dbReference>
<keyword evidence="4" id="KW-1185">Reference proteome</keyword>
<dbReference type="Pfam" id="PF00023">
    <property type="entry name" value="Ank"/>
    <property type="match status" value="1"/>
</dbReference>
<dbReference type="InterPro" id="IPR036770">
    <property type="entry name" value="Ankyrin_rpt-contain_sf"/>
</dbReference>
<dbReference type="EMBL" id="CP103300">
    <property type="protein sequence ID" value="UYM16067.1"/>
    <property type="molecule type" value="Genomic_DNA"/>
</dbReference>
<dbReference type="SMART" id="SM00248">
    <property type="entry name" value="ANK"/>
    <property type="match status" value="2"/>
</dbReference>
<dbReference type="Proteomes" id="UP001163255">
    <property type="component" value="Chromosome"/>
</dbReference>
<evidence type="ECO:0000256" key="2">
    <source>
        <dbReference type="SAM" id="MobiDB-lite"/>
    </source>
</evidence>
<sequence>MGASHEYNRHRATPLYGAARRGRLDVVKLLLENGANPELSAAIRVAGSTALIDGYSPIDVATRRHMTECRKLMEEYSEKHNEQLSMRAYPSVSESEPEA</sequence>
<feature type="region of interest" description="Disordered" evidence="2">
    <location>
        <begin position="80"/>
        <end position="99"/>
    </location>
</feature>
<dbReference type="PROSITE" id="PS50297">
    <property type="entry name" value="ANK_REP_REGION"/>
    <property type="match status" value="1"/>
</dbReference>
<dbReference type="SUPFAM" id="SSF48403">
    <property type="entry name" value="Ankyrin repeat"/>
    <property type="match status" value="1"/>
</dbReference>
<organism evidence="3 4">
    <name type="scientific">Endozoicomonas euniceicola</name>
    <dbReference type="NCBI Taxonomy" id="1234143"/>
    <lineage>
        <taxon>Bacteria</taxon>
        <taxon>Pseudomonadati</taxon>
        <taxon>Pseudomonadota</taxon>
        <taxon>Gammaproteobacteria</taxon>
        <taxon>Oceanospirillales</taxon>
        <taxon>Endozoicomonadaceae</taxon>
        <taxon>Endozoicomonas</taxon>
    </lineage>
</organism>
<keyword evidence="1" id="KW-0040">ANK repeat</keyword>
<evidence type="ECO:0000313" key="4">
    <source>
        <dbReference type="Proteomes" id="UP001163255"/>
    </source>
</evidence>